<reference evidence="6" key="1">
    <citation type="journal article" date="2010" name="Science">
        <title>Plasticity of animal genome architecture unmasked by rapid evolution of a pelagic tunicate.</title>
        <authorList>
            <person name="Denoeud F."/>
            <person name="Henriet S."/>
            <person name="Mungpakdee S."/>
            <person name="Aury J.M."/>
            <person name="Da Silva C."/>
            <person name="Brinkmann H."/>
            <person name="Mikhaleva J."/>
            <person name="Olsen L.C."/>
            <person name="Jubin C."/>
            <person name="Canestro C."/>
            <person name="Bouquet J.M."/>
            <person name="Danks G."/>
            <person name="Poulain J."/>
            <person name="Campsteijn C."/>
            <person name="Adamski M."/>
            <person name="Cross I."/>
            <person name="Yadetie F."/>
            <person name="Muffato M."/>
            <person name="Louis A."/>
            <person name="Butcher S."/>
            <person name="Tsagkogeorga G."/>
            <person name="Konrad A."/>
            <person name="Singh S."/>
            <person name="Jensen M.F."/>
            <person name="Cong E.H."/>
            <person name="Eikeseth-Otteraa H."/>
            <person name="Noel B."/>
            <person name="Anthouard V."/>
            <person name="Porcel B.M."/>
            <person name="Kachouri-Lafond R."/>
            <person name="Nishino A."/>
            <person name="Ugolini M."/>
            <person name="Chourrout P."/>
            <person name="Nishida H."/>
            <person name="Aasland R."/>
            <person name="Huzurbazar S."/>
            <person name="Westhof E."/>
            <person name="Delsuc F."/>
            <person name="Lehrach H."/>
            <person name="Reinhardt R."/>
            <person name="Weissenbach J."/>
            <person name="Roy S.W."/>
            <person name="Artiguenave F."/>
            <person name="Postlethwait J.H."/>
            <person name="Manak J.R."/>
            <person name="Thompson E.M."/>
            <person name="Jaillon O."/>
            <person name="Du Pasquier L."/>
            <person name="Boudinot P."/>
            <person name="Liberles D.A."/>
            <person name="Volff J.N."/>
            <person name="Philippe H."/>
            <person name="Lenhard B."/>
            <person name="Roest Crollius H."/>
            <person name="Wincker P."/>
            <person name="Chourrout D."/>
        </authorList>
    </citation>
    <scope>NUCLEOTIDE SEQUENCE [LARGE SCALE GENOMIC DNA]</scope>
</reference>
<dbReference type="PANTHER" id="PTHR18914">
    <property type="entry name" value="ALPHA CATENIN"/>
    <property type="match status" value="1"/>
</dbReference>
<dbReference type="AlphaFoldDB" id="E4YA43"/>
<dbReference type="PANTHER" id="PTHR18914:SF30">
    <property type="entry name" value="VINCULIN_ALPHA-CATENIN FAMILY MEMBER 1"/>
    <property type="match status" value="1"/>
</dbReference>
<evidence type="ECO:0000256" key="1">
    <source>
        <dbReference type="ARBA" id="ARBA00004496"/>
    </source>
</evidence>
<dbReference type="EMBL" id="FN654352">
    <property type="protein sequence ID" value="CBY32430.1"/>
    <property type="molecule type" value="Genomic_DNA"/>
</dbReference>
<organism evidence="6">
    <name type="scientific">Oikopleura dioica</name>
    <name type="common">Tunicate</name>
    <dbReference type="NCBI Taxonomy" id="34765"/>
    <lineage>
        <taxon>Eukaryota</taxon>
        <taxon>Metazoa</taxon>
        <taxon>Chordata</taxon>
        <taxon>Tunicata</taxon>
        <taxon>Appendicularia</taxon>
        <taxon>Copelata</taxon>
        <taxon>Oikopleuridae</taxon>
        <taxon>Oikopleura</taxon>
    </lineage>
</organism>
<feature type="coiled-coil region" evidence="4">
    <location>
        <begin position="56"/>
        <end position="146"/>
    </location>
</feature>
<evidence type="ECO:0000256" key="5">
    <source>
        <dbReference type="SAM" id="MobiDB-lite"/>
    </source>
</evidence>
<dbReference type="PRINTS" id="PR00806">
    <property type="entry name" value="VINCULIN"/>
</dbReference>
<dbReference type="GO" id="GO:0005737">
    <property type="term" value="C:cytoplasm"/>
    <property type="evidence" value="ECO:0007669"/>
    <property type="project" value="UniProtKB-SubCell"/>
</dbReference>
<keyword evidence="4" id="KW-0175">Coiled coil</keyword>
<dbReference type="Gene3D" id="1.20.120.230">
    <property type="entry name" value="Alpha-catenin/vinculin-like"/>
    <property type="match status" value="1"/>
</dbReference>
<dbReference type="Pfam" id="PF01044">
    <property type="entry name" value="Vinculin"/>
    <property type="match status" value="1"/>
</dbReference>
<proteinExistence type="inferred from homology"/>
<evidence type="ECO:0000256" key="4">
    <source>
        <dbReference type="SAM" id="Coils"/>
    </source>
</evidence>
<dbReference type="GO" id="GO:0016477">
    <property type="term" value="P:cell migration"/>
    <property type="evidence" value="ECO:0007669"/>
    <property type="project" value="TreeGrafter"/>
</dbReference>
<feature type="coiled-coil region" evidence="4">
    <location>
        <begin position="257"/>
        <end position="284"/>
    </location>
</feature>
<dbReference type="SUPFAM" id="SSF47220">
    <property type="entry name" value="alpha-catenin/vinculin-like"/>
    <property type="match status" value="1"/>
</dbReference>
<comment type="subcellular location">
    <subcellularLocation>
        <location evidence="1">Cytoplasm</location>
    </subcellularLocation>
</comment>
<sequence length="445" mass="50795">MKKSPSPSGAPKESRGSSSSSLRRVLGRAAFSSLTRQNNNETSKNSSTGSKNDTHHNILTSRIAELEETLQEQTVQIASLESAVKQKDRIMEEKESQITALEKVCLETSTKINQMKNELQSATNKHEKVRDSVRALEKNLNEERQYNIVARQELEKTSKLIADERTKAIIYKWRYYAVKIQMERLRRTSSRKSSTVTTPRDSDMSFRFNQSLQVSFIDDNYADQEDIEKSIYDYEDSGDELPAIREEIADRIDKTEIEEVNKNIVELREIQKEAREEFEKLDDTCGSTDVVSVAKSMQDTMSGMMWYIQGKGPCQSDEDFIIAAKKLCFSAVELRDNGVPLIDGCRDVRLKNQLKSASEELEPLRHQLRLLAKVYARQGIEEISSTSINSMLQNAKNLLQVVVDFVRAAHSCSISCEKDGDKEDNLARRKELLRKSFQTDFKIAY</sequence>
<comment type="similarity">
    <text evidence="2">Belongs to the vinculin/alpha-catenin family.</text>
</comment>
<dbReference type="GO" id="GO:0008013">
    <property type="term" value="F:beta-catenin binding"/>
    <property type="evidence" value="ECO:0007669"/>
    <property type="project" value="TreeGrafter"/>
</dbReference>
<evidence type="ECO:0000256" key="2">
    <source>
        <dbReference type="ARBA" id="ARBA00008376"/>
    </source>
</evidence>
<dbReference type="InterPro" id="IPR006077">
    <property type="entry name" value="Vinculin/catenin"/>
</dbReference>
<feature type="region of interest" description="Disordered" evidence="5">
    <location>
        <begin position="1"/>
        <end position="55"/>
    </location>
</feature>
<keyword evidence="3" id="KW-0963">Cytoplasm</keyword>
<accession>E4YA43</accession>
<dbReference type="InterPro" id="IPR036723">
    <property type="entry name" value="Alpha-catenin/vinculin-like_sf"/>
</dbReference>
<evidence type="ECO:0000256" key="3">
    <source>
        <dbReference type="ARBA" id="ARBA00022490"/>
    </source>
</evidence>
<dbReference type="GO" id="GO:0098609">
    <property type="term" value="P:cell-cell adhesion"/>
    <property type="evidence" value="ECO:0007669"/>
    <property type="project" value="TreeGrafter"/>
</dbReference>
<feature type="compositionally biased region" description="Low complexity" evidence="5">
    <location>
        <begin position="16"/>
        <end position="28"/>
    </location>
</feature>
<evidence type="ECO:0000313" key="6">
    <source>
        <dbReference type="EMBL" id="CBY32430.1"/>
    </source>
</evidence>
<dbReference type="GO" id="GO:0051015">
    <property type="term" value="F:actin filament binding"/>
    <property type="evidence" value="ECO:0007669"/>
    <property type="project" value="InterPro"/>
</dbReference>
<feature type="compositionally biased region" description="Polar residues" evidence="5">
    <location>
        <begin position="32"/>
        <end position="51"/>
    </location>
</feature>
<gene>
    <name evidence="6" type="ORF">GSOID_T00030855001</name>
</gene>
<name>E4YA43_OIKDI</name>
<dbReference type="GO" id="GO:0005912">
    <property type="term" value="C:adherens junction"/>
    <property type="evidence" value="ECO:0007669"/>
    <property type="project" value="TreeGrafter"/>
</dbReference>
<dbReference type="Proteomes" id="UP000011014">
    <property type="component" value="Unassembled WGS sequence"/>
</dbReference>
<dbReference type="GO" id="GO:0016342">
    <property type="term" value="C:catenin complex"/>
    <property type="evidence" value="ECO:0007669"/>
    <property type="project" value="TreeGrafter"/>
</dbReference>
<protein>
    <submittedName>
        <fullName evidence="6">Uncharacterized protein</fullName>
    </submittedName>
</protein>